<sequence length="266" mass="28452">MIKVFIAGATGWAGSAIAKGVYNEKGMQLAGGLSRFNKQENLAEILDFGNDEIPLFGTIEEALEQVDFDVLVEFTKPDIAKKNILSALNKGKKVVVGTSGLTNEDYTEIEKAANDNNTSVLAAGNFAITAVLLFKFASIAAQYIPNYELIDYASQNKVDAPSGSVAELAHRLSGIQQSNITVPVKDTIGSKETRGADIEGVQVHAVRLPGHVLGIEAIFGMPDEKLILRHDAGNSAEPYVKGAILAIEKVSTFKGLKRGLDAVMDF</sequence>
<dbReference type="Proteomes" id="UP000245429">
    <property type="component" value="Chromosome"/>
</dbReference>
<organism evidence="15 16">
    <name type="scientific">Flavobacterium sediminis</name>
    <dbReference type="NCBI Taxonomy" id="2201181"/>
    <lineage>
        <taxon>Bacteria</taxon>
        <taxon>Pseudomonadati</taxon>
        <taxon>Bacteroidota</taxon>
        <taxon>Flavobacteriia</taxon>
        <taxon>Flavobacteriales</taxon>
        <taxon>Flavobacteriaceae</taxon>
        <taxon>Flavobacterium</taxon>
    </lineage>
</organism>
<dbReference type="GO" id="GO:0009089">
    <property type="term" value="P:lysine biosynthetic process via diaminopimelate"/>
    <property type="evidence" value="ECO:0007669"/>
    <property type="project" value="UniProtKB-UniRule"/>
</dbReference>
<comment type="similarity">
    <text evidence="1">Belongs to the DapB family.</text>
</comment>
<evidence type="ECO:0000259" key="14">
    <source>
        <dbReference type="Pfam" id="PF05173"/>
    </source>
</evidence>
<evidence type="ECO:0000256" key="8">
    <source>
        <dbReference type="ARBA" id="ARBA00037922"/>
    </source>
</evidence>
<gene>
    <name evidence="15" type="primary">dapB</name>
    <name evidence="15" type="ORF">DI487_05475</name>
</gene>
<dbReference type="InterPro" id="IPR036291">
    <property type="entry name" value="NAD(P)-bd_dom_sf"/>
</dbReference>
<dbReference type="PANTHER" id="PTHR20836">
    <property type="entry name" value="DIHYDRODIPICOLINATE REDUCTASE"/>
    <property type="match status" value="1"/>
</dbReference>
<dbReference type="Pfam" id="PF01113">
    <property type="entry name" value="DapB_N"/>
    <property type="match status" value="1"/>
</dbReference>
<accession>A0A2U8QT78</accession>
<evidence type="ECO:0000256" key="4">
    <source>
        <dbReference type="ARBA" id="ARBA00022915"/>
    </source>
</evidence>
<proteinExistence type="inferred from homology"/>
<dbReference type="InterPro" id="IPR023940">
    <property type="entry name" value="DHDPR_bac"/>
</dbReference>
<dbReference type="NCBIfam" id="TIGR00036">
    <property type="entry name" value="dapB"/>
    <property type="match status" value="1"/>
</dbReference>
<dbReference type="EMBL" id="CP029463">
    <property type="protein sequence ID" value="AWM13362.1"/>
    <property type="molecule type" value="Genomic_DNA"/>
</dbReference>
<keyword evidence="16" id="KW-1185">Reference proteome</keyword>
<keyword evidence="2" id="KW-0028">Amino-acid biosynthesis</keyword>
<dbReference type="CDD" id="cd02274">
    <property type="entry name" value="DHDPR_N"/>
    <property type="match status" value="1"/>
</dbReference>
<dbReference type="InterPro" id="IPR000846">
    <property type="entry name" value="DapB_N"/>
</dbReference>
<evidence type="ECO:0000256" key="10">
    <source>
        <dbReference type="ARBA" id="ARBA00049080"/>
    </source>
</evidence>
<keyword evidence="7" id="KW-0457">Lysine biosynthesis</keyword>
<dbReference type="Gene3D" id="3.40.50.720">
    <property type="entry name" value="NAD(P)-binding Rossmann-like Domain"/>
    <property type="match status" value="1"/>
</dbReference>
<dbReference type="Gene3D" id="3.30.360.10">
    <property type="entry name" value="Dihydrodipicolinate Reductase, domain 2"/>
    <property type="match status" value="1"/>
</dbReference>
<dbReference type="GO" id="GO:0008839">
    <property type="term" value="F:4-hydroxy-tetrahydrodipicolinate reductase"/>
    <property type="evidence" value="ECO:0007669"/>
    <property type="project" value="UniProtKB-UniRule"/>
</dbReference>
<dbReference type="GO" id="GO:0005829">
    <property type="term" value="C:cytosol"/>
    <property type="evidence" value="ECO:0007669"/>
    <property type="project" value="TreeGrafter"/>
</dbReference>
<keyword evidence="3" id="KW-0521">NADP</keyword>
<comment type="catalytic activity">
    <reaction evidence="11">
        <text>(S)-2,3,4,5-tetrahydrodipicolinate + NAD(+) + H2O = (2S,4S)-4-hydroxy-2,3,4,5-tetrahydrodipicolinate + NADH + H(+)</text>
        <dbReference type="Rhea" id="RHEA:35323"/>
        <dbReference type="ChEBI" id="CHEBI:15377"/>
        <dbReference type="ChEBI" id="CHEBI:15378"/>
        <dbReference type="ChEBI" id="CHEBI:16845"/>
        <dbReference type="ChEBI" id="CHEBI:57540"/>
        <dbReference type="ChEBI" id="CHEBI:57945"/>
        <dbReference type="ChEBI" id="CHEBI:67139"/>
        <dbReference type="EC" id="1.17.1.8"/>
    </reaction>
</comment>
<keyword evidence="6" id="KW-0520">NAD</keyword>
<reference evidence="15 16" key="1">
    <citation type="submission" date="2018-05" db="EMBL/GenBank/DDBJ databases">
        <title>Flavobacterium sp. MEBiC07310.</title>
        <authorList>
            <person name="Baek K."/>
        </authorList>
    </citation>
    <scope>NUCLEOTIDE SEQUENCE [LARGE SCALE GENOMIC DNA]</scope>
    <source>
        <strain evidence="15 16">MEBiC07310</strain>
    </source>
</reference>
<dbReference type="RefSeq" id="WP_066439833.1">
    <property type="nucleotide sequence ID" value="NZ_CP029463.1"/>
</dbReference>
<evidence type="ECO:0000313" key="15">
    <source>
        <dbReference type="EMBL" id="AWM13362.1"/>
    </source>
</evidence>
<keyword evidence="4" id="KW-0220">Diaminopimelate biosynthesis</keyword>
<evidence type="ECO:0000256" key="2">
    <source>
        <dbReference type="ARBA" id="ARBA00022605"/>
    </source>
</evidence>
<dbReference type="Pfam" id="PF05173">
    <property type="entry name" value="DapB_C"/>
    <property type="match status" value="1"/>
</dbReference>
<comment type="catalytic activity">
    <reaction evidence="10">
        <text>(S)-2,3,4,5-tetrahydrodipicolinate + NADP(+) + H2O = (2S,4S)-4-hydroxy-2,3,4,5-tetrahydrodipicolinate + NADPH + H(+)</text>
        <dbReference type="Rhea" id="RHEA:35331"/>
        <dbReference type="ChEBI" id="CHEBI:15377"/>
        <dbReference type="ChEBI" id="CHEBI:15378"/>
        <dbReference type="ChEBI" id="CHEBI:16845"/>
        <dbReference type="ChEBI" id="CHEBI:57783"/>
        <dbReference type="ChEBI" id="CHEBI:58349"/>
        <dbReference type="ChEBI" id="CHEBI:67139"/>
        <dbReference type="EC" id="1.17.1.8"/>
    </reaction>
</comment>
<dbReference type="AlphaFoldDB" id="A0A2U8QT78"/>
<protein>
    <recommendedName>
        <fullName evidence="9 12">4-hydroxy-tetrahydrodipicolinate reductase</fullName>
        <ecNumber evidence="9 12">1.17.1.8</ecNumber>
    </recommendedName>
</protein>
<evidence type="ECO:0000256" key="1">
    <source>
        <dbReference type="ARBA" id="ARBA00006642"/>
    </source>
</evidence>
<dbReference type="EC" id="1.17.1.8" evidence="9 12"/>
<evidence type="ECO:0000256" key="7">
    <source>
        <dbReference type="ARBA" id="ARBA00023154"/>
    </source>
</evidence>
<evidence type="ECO:0000256" key="11">
    <source>
        <dbReference type="ARBA" id="ARBA00049396"/>
    </source>
</evidence>
<dbReference type="PIRSF" id="PIRSF000161">
    <property type="entry name" value="DHPR"/>
    <property type="match status" value="1"/>
</dbReference>
<evidence type="ECO:0000256" key="5">
    <source>
        <dbReference type="ARBA" id="ARBA00023002"/>
    </source>
</evidence>
<keyword evidence="5" id="KW-0560">Oxidoreductase</keyword>
<dbReference type="OrthoDB" id="9790352at2"/>
<evidence type="ECO:0000256" key="6">
    <source>
        <dbReference type="ARBA" id="ARBA00023027"/>
    </source>
</evidence>
<dbReference type="SUPFAM" id="SSF55347">
    <property type="entry name" value="Glyceraldehyde-3-phosphate dehydrogenase-like, C-terminal domain"/>
    <property type="match status" value="1"/>
</dbReference>
<feature type="domain" description="Dihydrodipicolinate reductase C-terminal" evidence="14">
    <location>
        <begin position="130"/>
        <end position="252"/>
    </location>
</feature>
<feature type="domain" description="Dihydrodipicolinate reductase N-terminal" evidence="13">
    <location>
        <begin position="2"/>
        <end position="126"/>
    </location>
</feature>
<dbReference type="PANTHER" id="PTHR20836:SF0">
    <property type="entry name" value="4-HYDROXY-TETRAHYDRODIPICOLINATE REDUCTASE 1, CHLOROPLASTIC-RELATED"/>
    <property type="match status" value="1"/>
</dbReference>
<name>A0A2U8QT78_9FLAO</name>
<dbReference type="GO" id="GO:0019877">
    <property type="term" value="P:diaminopimelate biosynthetic process"/>
    <property type="evidence" value="ECO:0007669"/>
    <property type="project" value="UniProtKB-KW"/>
</dbReference>
<dbReference type="SUPFAM" id="SSF51735">
    <property type="entry name" value="NAD(P)-binding Rossmann-fold domains"/>
    <property type="match status" value="1"/>
</dbReference>
<evidence type="ECO:0000256" key="3">
    <source>
        <dbReference type="ARBA" id="ARBA00022857"/>
    </source>
</evidence>
<dbReference type="KEGG" id="fse:DI487_05475"/>
<evidence type="ECO:0000259" key="13">
    <source>
        <dbReference type="Pfam" id="PF01113"/>
    </source>
</evidence>
<evidence type="ECO:0000256" key="9">
    <source>
        <dbReference type="ARBA" id="ARBA00038983"/>
    </source>
</evidence>
<dbReference type="InterPro" id="IPR022663">
    <property type="entry name" value="DapB_C"/>
</dbReference>
<evidence type="ECO:0000256" key="12">
    <source>
        <dbReference type="NCBIfam" id="TIGR00036"/>
    </source>
</evidence>
<evidence type="ECO:0000313" key="16">
    <source>
        <dbReference type="Proteomes" id="UP000245429"/>
    </source>
</evidence>
<comment type="pathway">
    <text evidence="8">Amino-acid biosynthesis; L-lysine biosynthesis via DAP pathway; (S)-tetrahydrodipicolinate from L-aspartate: step 4/4.</text>
</comment>